<reference evidence="2" key="1">
    <citation type="submission" date="2020-05" db="UniProtKB">
        <authorList>
            <consortium name="EnsemblMetazoa"/>
        </authorList>
    </citation>
    <scope>IDENTIFICATION</scope>
    <source>
        <strain evidence="2">SANGQUA</strain>
    </source>
</reference>
<evidence type="ECO:0000313" key="3">
    <source>
        <dbReference type="Proteomes" id="UP000076407"/>
    </source>
</evidence>
<name>A0A182X4E7_ANOQN</name>
<organism evidence="2 3">
    <name type="scientific">Anopheles quadriannulatus</name>
    <name type="common">Mosquito</name>
    <dbReference type="NCBI Taxonomy" id="34691"/>
    <lineage>
        <taxon>Eukaryota</taxon>
        <taxon>Metazoa</taxon>
        <taxon>Ecdysozoa</taxon>
        <taxon>Arthropoda</taxon>
        <taxon>Hexapoda</taxon>
        <taxon>Insecta</taxon>
        <taxon>Pterygota</taxon>
        <taxon>Neoptera</taxon>
        <taxon>Endopterygota</taxon>
        <taxon>Diptera</taxon>
        <taxon>Nematocera</taxon>
        <taxon>Culicoidea</taxon>
        <taxon>Culicidae</taxon>
        <taxon>Anophelinae</taxon>
        <taxon>Anopheles</taxon>
    </lineage>
</organism>
<accession>A0A182X4E7</accession>
<evidence type="ECO:0000256" key="1">
    <source>
        <dbReference type="SAM" id="SignalP"/>
    </source>
</evidence>
<protein>
    <submittedName>
        <fullName evidence="2">Uncharacterized protein</fullName>
    </submittedName>
</protein>
<feature type="signal peptide" evidence="1">
    <location>
        <begin position="1"/>
        <end position="22"/>
    </location>
</feature>
<evidence type="ECO:0000313" key="2">
    <source>
        <dbReference type="EnsemblMetazoa" id="AQUA004674-PA"/>
    </source>
</evidence>
<sequence>MKTRSYVLLIALLLIAVHVSTGFPTTDHHSSLCCKQCLVCETTCKLVDCPVEPDTECNCPDGFTFNGKACMQDYSSKIRVQPLCCCECRKHC</sequence>
<keyword evidence="3" id="KW-1185">Reference proteome</keyword>
<dbReference type="EnsemblMetazoa" id="AQUA004674-RA">
    <property type="protein sequence ID" value="AQUA004674-PA"/>
    <property type="gene ID" value="AQUA004674"/>
</dbReference>
<proteinExistence type="predicted"/>
<dbReference type="VEuPathDB" id="VectorBase:AQUA004674"/>
<feature type="chain" id="PRO_5008142411" evidence="1">
    <location>
        <begin position="23"/>
        <end position="92"/>
    </location>
</feature>
<dbReference type="AlphaFoldDB" id="A0A182X4E7"/>
<keyword evidence="1" id="KW-0732">Signal</keyword>
<dbReference type="Proteomes" id="UP000076407">
    <property type="component" value="Unassembled WGS sequence"/>
</dbReference>